<dbReference type="AlphaFoldDB" id="X1VBU0"/>
<gene>
    <name evidence="1" type="ORF">S12H4_49297</name>
</gene>
<reference evidence="1" key="1">
    <citation type="journal article" date="2014" name="Front. Microbiol.">
        <title>High frequency of phylogenetically diverse reductive dehalogenase-homologous genes in deep subseafloor sedimentary metagenomes.</title>
        <authorList>
            <person name="Kawai M."/>
            <person name="Futagami T."/>
            <person name="Toyoda A."/>
            <person name="Takaki Y."/>
            <person name="Nishi S."/>
            <person name="Hori S."/>
            <person name="Arai W."/>
            <person name="Tsubouchi T."/>
            <person name="Morono Y."/>
            <person name="Uchiyama I."/>
            <person name="Ito T."/>
            <person name="Fujiyama A."/>
            <person name="Inagaki F."/>
            <person name="Takami H."/>
        </authorList>
    </citation>
    <scope>NUCLEOTIDE SEQUENCE</scope>
    <source>
        <strain evidence="1">Expedition CK06-06</strain>
    </source>
</reference>
<organism evidence="1">
    <name type="scientific">marine sediment metagenome</name>
    <dbReference type="NCBI Taxonomy" id="412755"/>
    <lineage>
        <taxon>unclassified sequences</taxon>
        <taxon>metagenomes</taxon>
        <taxon>ecological metagenomes</taxon>
    </lineage>
</organism>
<feature type="non-terminal residue" evidence="1">
    <location>
        <position position="198"/>
    </location>
</feature>
<name>X1VBU0_9ZZZZ</name>
<accession>X1VBU0</accession>
<protein>
    <submittedName>
        <fullName evidence="1">Uncharacterized protein</fullName>
    </submittedName>
</protein>
<comment type="caution">
    <text evidence="1">The sequence shown here is derived from an EMBL/GenBank/DDBJ whole genome shotgun (WGS) entry which is preliminary data.</text>
</comment>
<dbReference type="EMBL" id="BARW01030908">
    <property type="protein sequence ID" value="GAJ11016.1"/>
    <property type="molecule type" value="Genomic_DNA"/>
</dbReference>
<evidence type="ECO:0000313" key="1">
    <source>
        <dbReference type="EMBL" id="GAJ11016.1"/>
    </source>
</evidence>
<proteinExistence type="predicted"/>
<sequence>MADKKPKTKPFSSLLGRLAKRIYQPSIDKIVNQKVEEAINKVGPKDVVVNASALTSRSPDGTIRKSILSSGVGFATLREFSIFYPIARACIEYRKSQITQLDWNVAPLKVTKETSEDPKNIREIKEVKDFFKHPTGKSESTFTKFIKQILEDLLVIDAVAIYKLRNRRKDIIGYLPIDGSTIELILNLDGTLPDPPEN</sequence>